<feature type="compositionally biased region" description="Polar residues" evidence="5">
    <location>
        <begin position="706"/>
        <end position="751"/>
    </location>
</feature>
<feature type="region of interest" description="Disordered" evidence="5">
    <location>
        <begin position="524"/>
        <end position="805"/>
    </location>
</feature>
<evidence type="ECO:0000256" key="3">
    <source>
        <dbReference type="ARBA" id="ARBA00022989"/>
    </source>
</evidence>
<accession>A0A0D7A5R7</accession>
<sequence>MDPSSPTDLADYYNFVGDASAIPSTLTDVNVAAASALTPFALTALPTQELPSWMSYTTYTGVSTTYVTIVTLPLTYYGPSIPLDSAWIWGGLSSPLSTSTASQTTSTTATLSSDSTSVSFSSSSTSSASSTVISSSSTITSISALATSSSVSVASSTASHTKTPTSGLSGGDIAGIVVGSVVVFILLILLLLVLLWLYRRRQRSQAAIEDDGEDADGGIMREIGATGSVGSYMLVDPFDRDDAVSAGPVRYIDAGSGHHPQDGEGTTVVGPGNQDAAEARFPAGTSSSPSSPGDGSPRISGEENDPFLQASSKITVPPELKRGPILSHDERMRIDRELESKRQVATVPSPQAPVTEFAALSPPPARAIQWRKFSVKSSRSRRSGKSQHSAASEHSGNSTSLEDANEATILQAEHVRMESRRASWREFVAGLGRVFGVGLGSPAGTYVNRYGTTAYRPRSVSGPAGAMREKSPIAPQAAKRTSWALKPKDFKEPHAFVNEQSGEPTSPSLPVALTDVPYALKPAVQPPQISQKSRQPSGSSSARTDALDEPVPRTLSPFASTASRNTAATSVPPKDVAATDNPDFPTEITIDILQEEPPMPADTWKSLSGSGPTNKRTTFGKPKVLEAPDYASETGSFHSMLSQRTPISNRSVSSNRSHLSVSARSTRVTASASSNGSGSRRTASSNRSGSISSARHEGYTTAPHDYNSSQGYKTASQGYNSSQNDSSLGYNTSSQGYNTSHVTSENYSVSSMGIVRKGPEGQASSPMSTFGQRQDGAPHLSPPSSPLRLSTLPEGDMAPISPHDA</sequence>
<evidence type="ECO:0000256" key="6">
    <source>
        <dbReference type="SAM" id="Phobius"/>
    </source>
</evidence>
<feature type="transmembrane region" description="Helical" evidence="6">
    <location>
        <begin position="173"/>
        <end position="198"/>
    </location>
</feature>
<dbReference type="EMBL" id="KN882059">
    <property type="protein sequence ID" value="KIY45256.1"/>
    <property type="molecule type" value="Genomic_DNA"/>
</dbReference>
<feature type="compositionally biased region" description="Polar residues" evidence="5">
    <location>
        <begin position="633"/>
        <end position="647"/>
    </location>
</feature>
<feature type="compositionally biased region" description="Low complexity" evidence="5">
    <location>
        <begin position="559"/>
        <end position="570"/>
    </location>
</feature>
<keyword evidence="8" id="KW-1185">Reference proteome</keyword>
<feature type="region of interest" description="Disordered" evidence="5">
    <location>
        <begin position="107"/>
        <end position="130"/>
    </location>
</feature>
<feature type="compositionally biased region" description="Polar residues" evidence="5">
    <location>
        <begin position="390"/>
        <end position="402"/>
    </location>
</feature>
<organism evidence="7 8">
    <name type="scientific">Fistulina hepatica ATCC 64428</name>
    <dbReference type="NCBI Taxonomy" id="1128425"/>
    <lineage>
        <taxon>Eukaryota</taxon>
        <taxon>Fungi</taxon>
        <taxon>Dikarya</taxon>
        <taxon>Basidiomycota</taxon>
        <taxon>Agaricomycotina</taxon>
        <taxon>Agaricomycetes</taxon>
        <taxon>Agaricomycetidae</taxon>
        <taxon>Agaricales</taxon>
        <taxon>Fistulinaceae</taxon>
        <taxon>Fistulina</taxon>
    </lineage>
</organism>
<dbReference type="PANTHER" id="PTHR15549">
    <property type="entry name" value="PAIRED IMMUNOGLOBULIN-LIKE TYPE 2 RECEPTOR"/>
    <property type="match status" value="1"/>
</dbReference>
<dbReference type="InterPro" id="IPR006374">
    <property type="entry name" value="VSA_Stevor"/>
</dbReference>
<feature type="region of interest" description="Disordered" evidence="5">
    <location>
        <begin position="374"/>
        <end position="404"/>
    </location>
</feature>
<name>A0A0D7A5R7_9AGAR</name>
<dbReference type="GO" id="GO:0071944">
    <property type="term" value="C:cell periphery"/>
    <property type="evidence" value="ECO:0007669"/>
    <property type="project" value="UniProtKB-ARBA"/>
</dbReference>
<keyword evidence="2 6" id="KW-0812">Transmembrane</keyword>
<dbReference type="OrthoDB" id="2563978at2759"/>
<feature type="compositionally biased region" description="Basic and acidic residues" evidence="5">
    <location>
        <begin position="319"/>
        <end position="342"/>
    </location>
</feature>
<feature type="compositionally biased region" description="Polar residues" evidence="5">
    <location>
        <begin position="762"/>
        <end position="772"/>
    </location>
</feature>
<dbReference type="InterPro" id="IPR051694">
    <property type="entry name" value="Immunoregulatory_rcpt-like"/>
</dbReference>
<dbReference type="GO" id="GO:0016020">
    <property type="term" value="C:membrane"/>
    <property type="evidence" value="ECO:0007669"/>
    <property type="project" value="UniProtKB-SubCell"/>
</dbReference>
<keyword evidence="3 6" id="KW-1133">Transmembrane helix</keyword>
<evidence type="ECO:0000256" key="5">
    <source>
        <dbReference type="SAM" id="MobiDB-lite"/>
    </source>
</evidence>
<evidence type="ECO:0000256" key="1">
    <source>
        <dbReference type="ARBA" id="ARBA00004167"/>
    </source>
</evidence>
<feature type="compositionally biased region" description="Low complexity" evidence="5">
    <location>
        <begin position="282"/>
        <end position="299"/>
    </location>
</feature>
<dbReference type="PANTHER" id="PTHR15549:SF26">
    <property type="entry name" value="AXIAL BUDDING PATTERN PROTEIN 2-RELATED"/>
    <property type="match status" value="1"/>
</dbReference>
<keyword evidence="4 6" id="KW-0472">Membrane</keyword>
<reference evidence="7 8" key="1">
    <citation type="journal article" date="2015" name="Fungal Genet. Biol.">
        <title>Evolution of novel wood decay mechanisms in Agaricales revealed by the genome sequences of Fistulina hepatica and Cylindrobasidium torrendii.</title>
        <authorList>
            <person name="Floudas D."/>
            <person name="Held B.W."/>
            <person name="Riley R."/>
            <person name="Nagy L.G."/>
            <person name="Koehler G."/>
            <person name="Ransdell A.S."/>
            <person name="Younus H."/>
            <person name="Chow J."/>
            <person name="Chiniquy J."/>
            <person name="Lipzen A."/>
            <person name="Tritt A."/>
            <person name="Sun H."/>
            <person name="Haridas S."/>
            <person name="LaButti K."/>
            <person name="Ohm R.A."/>
            <person name="Kues U."/>
            <person name="Blanchette R.A."/>
            <person name="Grigoriev I.V."/>
            <person name="Minto R.E."/>
            <person name="Hibbett D.S."/>
        </authorList>
    </citation>
    <scope>NUCLEOTIDE SEQUENCE [LARGE SCALE GENOMIC DNA]</scope>
    <source>
        <strain evidence="7 8">ATCC 64428</strain>
    </source>
</reference>
<feature type="region of interest" description="Disordered" evidence="5">
    <location>
        <begin position="250"/>
        <end position="360"/>
    </location>
</feature>
<evidence type="ECO:0000313" key="8">
    <source>
        <dbReference type="Proteomes" id="UP000054144"/>
    </source>
</evidence>
<evidence type="ECO:0000256" key="2">
    <source>
        <dbReference type="ARBA" id="ARBA00022692"/>
    </source>
</evidence>
<feature type="region of interest" description="Disordered" evidence="5">
    <location>
        <begin position="459"/>
        <end position="479"/>
    </location>
</feature>
<feature type="compositionally biased region" description="Low complexity" evidence="5">
    <location>
        <begin position="530"/>
        <end position="541"/>
    </location>
</feature>
<dbReference type="Proteomes" id="UP000054144">
    <property type="component" value="Unassembled WGS sequence"/>
</dbReference>
<gene>
    <name evidence="7" type="ORF">FISHEDRAFT_76753</name>
</gene>
<dbReference type="AlphaFoldDB" id="A0A0D7A5R7"/>
<evidence type="ECO:0000256" key="4">
    <source>
        <dbReference type="ARBA" id="ARBA00023136"/>
    </source>
</evidence>
<proteinExistence type="predicted"/>
<protein>
    <submittedName>
        <fullName evidence="7">Uncharacterized protein</fullName>
    </submittedName>
</protein>
<feature type="compositionally biased region" description="Low complexity" evidence="5">
    <location>
        <begin position="648"/>
        <end position="693"/>
    </location>
</feature>
<comment type="subcellular location">
    <subcellularLocation>
        <location evidence="1">Membrane</location>
        <topology evidence="1">Single-pass membrane protein</topology>
    </subcellularLocation>
</comment>
<feature type="compositionally biased region" description="Polar residues" evidence="5">
    <location>
        <begin position="605"/>
        <end position="617"/>
    </location>
</feature>
<dbReference type="Pfam" id="PF17410">
    <property type="entry name" value="Stevor"/>
    <property type="match status" value="1"/>
</dbReference>
<evidence type="ECO:0000313" key="7">
    <source>
        <dbReference type="EMBL" id="KIY45256.1"/>
    </source>
</evidence>